<dbReference type="EMBL" id="BPLR01013856">
    <property type="protein sequence ID" value="GIY64276.1"/>
    <property type="molecule type" value="Genomic_DNA"/>
</dbReference>
<name>A0AAV4V2T3_CAEEX</name>
<accession>A0AAV4V2T3</accession>
<dbReference type="AlphaFoldDB" id="A0AAV4V2T3"/>
<dbReference type="Proteomes" id="UP001054945">
    <property type="component" value="Unassembled WGS sequence"/>
</dbReference>
<comment type="caution">
    <text evidence="1">The sequence shown here is derived from an EMBL/GenBank/DDBJ whole genome shotgun (WGS) entry which is preliminary data.</text>
</comment>
<proteinExistence type="predicted"/>
<reference evidence="1 2" key="1">
    <citation type="submission" date="2021-06" db="EMBL/GenBank/DDBJ databases">
        <title>Caerostris extrusa draft genome.</title>
        <authorList>
            <person name="Kono N."/>
            <person name="Arakawa K."/>
        </authorList>
    </citation>
    <scope>NUCLEOTIDE SEQUENCE [LARGE SCALE GENOMIC DNA]</scope>
</reference>
<evidence type="ECO:0000313" key="2">
    <source>
        <dbReference type="Proteomes" id="UP001054945"/>
    </source>
</evidence>
<evidence type="ECO:0000313" key="1">
    <source>
        <dbReference type="EMBL" id="GIY64276.1"/>
    </source>
</evidence>
<keyword evidence="2" id="KW-1185">Reference proteome</keyword>
<organism evidence="1 2">
    <name type="scientific">Caerostris extrusa</name>
    <name type="common">Bark spider</name>
    <name type="synonym">Caerostris bankana</name>
    <dbReference type="NCBI Taxonomy" id="172846"/>
    <lineage>
        <taxon>Eukaryota</taxon>
        <taxon>Metazoa</taxon>
        <taxon>Ecdysozoa</taxon>
        <taxon>Arthropoda</taxon>
        <taxon>Chelicerata</taxon>
        <taxon>Arachnida</taxon>
        <taxon>Araneae</taxon>
        <taxon>Araneomorphae</taxon>
        <taxon>Entelegynae</taxon>
        <taxon>Araneoidea</taxon>
        <taxon>Araneidae</taxon>
        <taxon>Caerostris</taxon>
    </lineage>
</organism>
<protein>
    <submittedName>
        <fullName evidence="1">Uncharacterized protein</fullName>
    </submittedName>
</protein>
<sequence length="82" mass="9618">MSLRRARYYKPKKRRYDSSLKEKQISDAISNFKESKCEKLTRITGGKLFFPFSPYFVSQPSMQNVPSSIFKTDEVKLVQSFP</sequence>
<gene>
    <name evidence="1" type="ORF">CEXT_458781</name>
</gene>